<organism evidence="3 4">
    <name type="scientific">Adineta steineri</name>
    <dbReference type="NCBI Taxonomy" id="433720"/>
    <lineage>
        <taxon>Eukaryota</taxon>
        <taxon>Metazoa</taxon>
        <taxon>Spiralia</taxon>
        <taxon>Gnathifera</taxon>
        <taxon>Rotifera</taxon>
        <taxon>Eurotatoria</taxon>
        <taxon>Bdelloidea</taxon>
        <taxon>Adinetida</taxon>
        <taxon>Adinetidae</taxon>
        <taxon>Adineta</taxon>
    </lineage>
</organism>
<protein>
    <submittedName>
        <fullName evidence="3">Uncharacterized protein</fullName>
    </submittedName>
</protein>
<dbReference type="Proteomes" id="UP000663877">
    <property type="component" value="Unassembled WGS sequence"/>
</dbReference>
<evidence type="ECO:0000313" key="4">
    <source>
        <dbReference type="Proteomes" id="UP000663832"/>
    </source>
</evidence>
<comment type="caution">
    <text evidence="3">The sequence shown here is derived from an EMBL/GenBank/DDBJ whole genome shotgun (WGS) entry which is preliminary data.</text>
</comment>
<evidence type="ECO:0000313" key="2">
    <source>
        <dbReference type="EMBL" id="CAF1069569.1"/>
    </source>
</evidence>
<gene>
    <name evidence="2" type="ORF">BJG266_LOCUS19631</name>
    <name evidence="3" type="ORF">QVE165_LOCUS21482</name>
</gene>
<evidence type="ECO:0000313" key="3">
    <source>
        <dbReference type="EMBL" id="CAF1122646.1"/>
    </source>
</evidence>
<dbReference type="AlphaFoldDB" id="A0A814QQ10"/>
<name>A0A814QQ10_9BILA</name>
<sequence>MPLSIPTSCQQRGRAKNCQAEIIIYYNDRTYVVKFSRSPVSHYYRSLHIIPNSVLSYTTEYSCSDNDNCAIDFASKKVLDLSNRTYNIASVTDHLSNLLLEHRPPSDPELRCYNNEECVKGVCQTLYNIRTSTMRGKGCLKNTTAQVLVLDGSFDPSLSIVCNRTRCNSPETYNKVKEILFRHNLTDINGRLNGGQKSCVSAFLLIVTLHLFVFLCNGFFF</sequence>
<dbReference type="EMBL" id="CAJNOM010000138">
    <property type="protein sequence ID" value="CAF1122646.1"/>
    <property type="molecule type" value="Genomic_DNA"/>
</dbReference>
<reference evidence="3" key="1">
    <citation type="submission" date="2021-02" db="EMBL/GenBank/DDBJ databases">
        <authorList>
            <person name="Nowell W R."/>
        </authorList>
    </citation>
    <scope>NUCLEOTIDE SEQUENCE</scope>
</reference>
<evidence type="ECO:0000256" key="1">
    <source>
        <dbReference type="SAM" id="Phobius"/>
    </source>
</evidence>
<keyword evidence="4" id="KW-1185">Reference proteome</keyword>
<dbReference type="Proteomes" id="UP000663832">
    <property type="component" value="Unassembled WGS sequence"/>
</dbReference>
<keyword evidence="1" id="KW-1133">Transmembrane helix</keyword>
<proteinExistence type="predicted"/>
<dbReference type="EMBL" id="CAJNOI010000106">
    <property type="protein sequence ID" value="CAF1069569.1"/>
    <property type="molecule type" value="Genomic_DNA"/>
</dbReference>
<accession>A0A814QQ10</accession>
<feature type="transmembrane region" description="Helical" evidence="1">
    <location>
        <begin position="200"/>
        <end position="220"/>
    </location>
</feature>
<keyword evidence="1" id="KW-0812">Transmembrane</keyword>
<keyword evidence="1" id="KW-0472">Membrane</keyword>
<dbReference type="OrthoDB" id="10272885at2759"/>